<evidence type="ECO:0000256" key="2">
    <source>
        <dbReference type="ARBA" id="ARBA00023125"/>
    </source>
</evidence>
<dbReference type="InterPro" id="IPR036390">
    <property type="entry name" value="WH_DNA-bd_sf"/>
</dbReference>
<dbReference type="PRINTS" id="PR00778">
    <property type="entry name" value="HTHARSR"/>
</dbReference>
<dbReference type="GO" id="GO:0003677">
    <property type="term" value="F:DNA binding"/>
    <property type="evidence" value="ECO:0007669"/>
    <property type="project" value="UniProtKB-KW"/>
</dbReference>
<evidence type="ECO:0000313" key="4">
    <source>
        <dbReference type="EMBL" id="AIY19507.1"/>
    </source>
</evidence>
<dbReference type="PANTHER" id="PTHR43132:SF6">
    <property type="entry name" value="HTH-TYPE TRANSCRIPTIONAL REPRESSOR CZRA"/>
    <property type="match status" value="1"/>
</dbReference>
<organism evidence="4 5">
    <name type="scientific">Nocardioides simplex</name>
    <name type="common">Arthrobacter simplex</name>
    <dbReference type="NCBI Taxonomy" id="2045"/>
    <lineage>
        <taxon>Bacteria</taxon>
        <taxon>Bacillati</taxon>
        <taxon>Actinomycetota</taxon>
        <taxon>Actinomycetes</taxon>
        <taxon>Propionibacteriales</taxon>
        <taxon>Nocardioidaceae</taxon>
        <taxon>Pimelobacter</taxon>
    </lineage>
</organism>
<dbReference type="KEGG" id="psim:KR76_26995"/>
<evidence type="ECO:0000256" key="3">
    <source>
        <dbReference type="ARBA" id="ARBA00023163"/>
    </source>
</evidence>
<keyword evidence="5" id="KW-1185">Reference proteome</keyword>
<dbReference type="Proteomes" id="UP000030300">
    <property type="component" value="Chromosome"/>
</dbReference>
<dbReference type="InterPro" id="IPR036388">
    <property type="entry name" value="WH-like_DNA-bd_sf"/>
</dbReference>
<name>A0A0J9X2C9_NOCSI</name>
<gene>
    <name evidence="4" type="ORF">KR76_26995</name>
</gene>
<dbReference type="SUPFAM" id="SSF46785">
    <property type="entry name" value="Winged helix' DNA-binding domain"/>
    <property type="match status" value="1"/>
</dbReference>
<dbReference type="GeneID" id="96612384"/>
<dbReference type="InterPro" id="IPR001845">
    <property type="entry name" value="HTH_ArsR_DNA-bd_dom"/>
</dbReference>
<dbReference type="PANTHER" id="PTHR43132">
    <property type="entry name" value="ARSENICAL RESISTANCE OPERON REPRESSOR ARSR-RELATED"/>
    <property type="match status" value="1"/>
</dbReference>
<dbReference type="PROSITE" id="PS50987">
    <property type="entry name" value="HTH_ARSR_2"/>
    <property type="match status" value="1"/>
</dbReference>
<proteinExistence type="predicted"/>
<dbReference type="InterPro" id="IPR011991">
    <property type="entry name" value="ArsR-like_HTH"/>
</dbReference>
<dbReference type="InterPro" id="IPR051011">
    <property type="entry name" value="Metal_resp_trans_reg"/>
</dbReference>
<dbReference type="EMBL" id="CP009896">
    <property type="protein sequence ID" value="AIY19507.1"/>
    <property type="molecule type" value="Genomic_DNA"/>
</dbReference>
<keyword evidence="2" id="KW-0238">DNA-binding</keyword>
<accession>A0A0J9X2C9</accession>
<keyword evidence="1" id="KW-0805">Transcription regulation</keyword>
<evidence type="ECO:0000256" key="1">
    <source>
        <dbReference type="ARBA" id="ARBA00023015"/>
    </source>
</evidence>
<dbReference type="SMART" id="SM00418">
    <property type="entry name" value="HTH_ARSR"/>
    <property type="match status" value="1"/>
</dbReference>
<dbReference type="GO" id="GO:0003700">
    <property type="term" value="F:DNA-binding transcription factor activity"/>
    <property type="evidence" value="ECO:0007669"/>
    <property type="project" value="InterPro"/>
</dbReference>
<dbReference type="NCBIfam" id="NF033788">
    <property type="entry name" value="HTH_metalloreg"/>
    <property type="match status" value="1"/>
</dbReference>
<dbReference type="AlphaFoldDB" id="A0A0J9X2C9"/>
<dbReference type="CDD" id="cd00090">
    <property type="entry name" value="HTH_ARSR"/>
    <property type="match status" value="1"/>
</dbReference>
<evidence type="ECO:0000313" key="5">
    <source>
        <dbReference type="Proteomes" id="UP000030300"/>
    </source>
</evidence>
<dbReference type="eggNOG" id="COG0640">
    <property type="taxonomic scope" value="Bacteria"/>
</dbReference>
<reference evidence="4 5" key="1">
    <citation type="journal article" date="2015" name="Genome Announc.">
        <title>Complete Genome Sequence of Steroid-Transforming Nocardioides simplex VKM Ac-2033D.</title>
        <authorList>
            <person name="Shtratnikova V.Y."/>
            <person name="Schelkunov M.I."/>
            <person name="Pekov Y.A."/>
            <person name="Fokina V.V."/>
            <person name="Logacheva M.D."/>
            <person name="Sokolov S.L."/>
            <person name="Bragin E.Y."/>
            <person name="Ashapkin V.V."/>
            <person name="Donova M.V."/>
        </authorList>
    </citation>
    <scope>NUCLEOTIDE SEQUENCE [LARGE SCALE GENOMIC DNA]</scope>
    <source>
        <strain evidence="4 5">VKM Ac-2033D</strain>
    </source>
</reference>
<dbReference type="Pfam" id="PF01022">
    <property type="entry name" value="HTH_5"/>
    <property type="match status" value="1"/>
</dbReference>
<sequence>MGHAEDRSEPRPLDAAAAKSLAATLQALATPSRLLILDRLRRGPATVSELVEAIGMEQPAVSQQLRVLRNLGLVTGNREGRSIVYELYDDHVSALLDQAIYHGEHLRLGLPVSSRPAPA</sequence>
<protein>
    <submittedName>
        <fullName evidence="4">ArsR family transcriptional regulator</fullName>
    </submittedName>
</protein>
<dbReference type="RefSeq" id="WP_038682773.1">
    <property type="nucleotide sequence ID" value="NZ_BJMC01000016.1"/>
</dbReference>
<keyword evidence="3" id="KW-0804">Transcription</keyword>
<dbReference type="Gene3D" id="1.10.10.10">
    <property type="entry name" value="Winged helix-like DNA-binding domain superfamily/Winged helix DNA-binding domain"/>
    <property type="match status" value="1"/>
</dbReference>